<dbReference type="PANTHER" id="PTHR21098:SF12">
    <property type="entry name" value="RIBOFLAVIN SYNTHASE"/>
    <property type="match status" value="1"/>
</dbReference>
<evidence type="ECO:0000256" key="4">
    <source>
        <dbReference type="ARBA" id="ARBA00012827"/>
    </source>
</evidence>
<accession>A0ABU7LYP4</accession>
<comment type="catalytic activity">
    <reaction evidence="1">
        <text>2 6,7-dimethyl-8-(1-D-ribityl)lumazine + H(+) = 5-amino-6-(D-ribitylamino)uracil + riboflavin</text>
        <dbReference type="Rhea" id="RHEA:20772"/>
        <dbReference type="ChEBI" id="CHEBI:15378"/>
        <dbReference type="ChEBI" id="CHEBI:15934"/>
        <dbReference type="ChEBI" id="CHEBI:57986"/>
        <dbReference type="ChEBI" id="CHEBI:58201"/>
        <dbReference type="EC" id="2.5.1.9"/>
    </reaction>
</comment>
<evidence type="ECO:0000256" key="2">
    <source>
        <dbReference type="ARBA" id="ARBA00002803"/>
    </source>
</evidence>
<dbReference type="InterPro" id="IPR017938">
    <property type="entry name" value="Riboflavin_synthase-like_b-brl"/>
</dbReference>
<evidence type="ECO:0000256" key="8">
    <source>
        <dbReference type="ARBA" id="ARBA00022737"/>
    </source>
</evidence>
<dbReference type="NCBIfam" id="TIGR00187">
    <property type="entry name" value="ribE"/>
    <property type="match status" value="1"/>
</dbReference>
<dbReference type="Pfam" id="PF00677">
    <property type="entry name" value="Lum_binding"/>
    <property type="match status" value="2"/>
</dbReference>
<organism evidence="12 13">
    <name type="scientific">Hyphobacterium marinum</name>
    <dbReference type="NCBI Taxonomy" id="3116574"/>
    <lineage>
        <taxon>Bacteria</taxon>
        <taxon>Pseudomonadati</taxon>
        <taxon>Pseudomonadota</taxon>
        <taxon>Alphaproteobacteria</taxon>
        <taxon>Maricaulales</taxon>
        <taxon>Maricaulaceae</taxon>
        <taxon>Hyphobacterium</taxon>
    </lineage>
</organism>
<keyword evidence="6" id="KW-0686">Riboflavin biosynthesis</keyword>
<dbReference type="InterPro" id="IPR023366">
    <property type="entry name" value="ATP_synth_asu-like_sf"/>
</dbReference>
<keyword evidence="8" id="KW-0677">Repeat</keyword>
<dbReference type="Proteomes" id="UP001310692">
    <property type="component" value="Unassembled WGS sequence"/>
</dbReference>
<keyword evidence="7 12" id="KW-0808">Transferase</keyword>
<dbReference type="GO" id="GO:0004746">
    <property type="term" value="F:riboflavin synthase activity"/>
    <property type="evidence" value="ECO:0007669"/>
    <property type="project" value="UniProtKB-EC"/>
</dbReference>
<feature type="repeat" description="Lumazine-binding" evidence="10">
    <location>
        <begin position="1"/>
        <end position="99"/>
    </location>
</feature>
<dbReference type="InterPro" id="IPR001783">
    <property type="entry name" value="Lumazine-bd"/>
</dbReference>
<proteinExistence type="predicted"/>
<comment type="function">
    <text evidence="2">Catalyzes the dismutation of two molecules of 6,7-dimethyl-8-ribityllumazine, resulting in the formation of riboflavin and 5-amino-6-(D-ribitylamino)uracil.</text>
</comment>
<feature type="domain" description="Lumazine-binding" evidence="11">
    <location>
        <begin position="100"/>
        <end position="196"/>
    </location>
</feature>
<reference evidence="12 13" key="1">
    <citation type="submission" date="2024-01" db="EMBL/GenBank/DDBJ databases">
        <title>Hyphobacterium bacterium isolated from marine sediment.</title>
        <authorList>
            <person name="Zhao S."/>
        </authorList>
    </citation>
    <scope>NUCLEOTIDE SEQUENCE [LARGE SCALE GENOMIC DNA]</scope>
    <source>
        <strain evidence="12 13">Y60-23</strain>
    </source>
</reference>
<comment type="caution">
    <text evidence="12">The sequence shown here is derived from an EMBL/GenBank/DDBJ whole genome shotgun (WGS) entry which is preliminary data.</text>
</comment>
<dbReference type="SUPFAM" id="SSF63380">
    <property type="entry name" value="Riboflavin synthase domain-like"/>
    <property type="match status" value="2"/>
</dbReference>
<dbReference type="PIRSF" id="PIRSF000498">
    <property type="entry name" value="Riboflavin_syn_A"/>
    <property type="match status" value="1"/>
</dbReference>
<evidence type="ECO:0000256" key="9">
    <source>
        <dbReference type="NCBIfam" id="TIGR00187"/>
    </source>
</evidence>
<evidence type="ECO:0000256" key="1">
    <source>
        <dbReference type="ARBA" id="ARBA00000968"/>
    </source>
</evidence>
<dbReference type="PANTHER" id="PTHR21098">
    <property type="entry name" value="RIBOFLAVIN SYNTHASE ALPHA CHAIN"/>
    <property type="match status" value="1"/>
</dbReference>
<dbReference type="Gene3D" id="2.40.30.20">
    <property type="match status" value="2"/>
</dbReference>
<evidence type="ECO:0000256" key="6">
    <source>
        <dbReference type="ARBA" id="ARBA00022619"/>
    </source>
</evidence>
<dbReference type="NCBIfam" id="NF006767">
    <property type="entry name" value="PRK09289.1"/>
    <property type="match status" value="1"/>
</dbReference>
<evidence type="ECO:0000256" key="7">
    <source>
        <dbReference type="ARBA" id="ARBA00022679"/>
    </source>
</evidence>
<dbReference type="RefSeq" id="WP_330196224.1">
    <property type="nucleotide sequence ID" value="NZ_JAZDRO010000003.1"/>
</dbReference>
<protein>
    <recommendedName>
        <fullName evidence="5 9">Riboflavin synthase</fullName>
        <ecNumber evidence="4 9">2.5.1.9</ecNumber>
    </recommendedName>
</protein>
<feature type="domain" description="Lumazine-binding" evidence="11">
    <location>
        <begin position="1"/>
        <end position="99"/>
    </location>
</feature>
<comment type="pathway">
    <text evidence="3">Cofactor biosynthesis; riboflavin biosynthesis; riboflavin from 2-hydroxy-3-oxobutyl phosphate and 5-amino-6-(D-ribitylamino)uracil: step 2/2.</text>
</comment>
<feature type="repeat" description="Lumazine-binding" evidence="10">
    <location>
        <begin position="100"/>
        <end position="196"/>
    </location>
</feature>
<dbReference type="EMBL" id="JAZDRO010000003">
    <property type="protein sequence ID" value="MEE2566674.1"/>
    <property type="molecule type" value="Genomic_DNA"/>
</dbReference>
<evidence type="ECO:0000256" key="5">
    <source>
        <dbReference type="ARBA" id="ARBA00013950"/>
    </source>
</evidence>
<keyword evidence="13" id="KW-1185">Reference proteome</keyword>
<dbReference type="InterPro" id="IPR026017">
    <property type="entry name" value="Lumazine-bd_dom"/>
</dbReference>
<evidence type="ECO:0000256" key="10">
    <source>
        <dbReference type="PROSITE-ProRule" id="PRU00524"/>
    </source>
</evidence>
<evidence type="ECO:0000256" key="3">
    <source>
        <dbReference type="ARBA" id="ARBA00004887"/>
    </source>
</evidence>
<dbReference type="EC" id="2.5.1.9" evidence="4 9"/>
<name>A0ABU7LYP4_9PROT</name>
<sequence length="207" mass="21743">MFTGLVSAMGRVIAVEPGTRHHLTVSSPYPAASFETGCSICHAGACLTVTEFRAIEGGTAYSVEISPETLKATMLGALEEGDRINLERSLKVGDELGGHIVTGHVDGVGQVVDREDGGEWITFHIAASGDLSRYIARKGSIAVDGVSLTVNAVDGHVFSVMIIPHTAQATTLGEMQRGQAVNLEVDLMARYAARLAETAPSAPEAPR</sequence>
<dbReference type="CDD" id="cd00402">
    <property type="entry name" value="Riboflavin_synthase_like"/>
    <property type="match status" value="1"/>
</dbReference>
<evidence type="ECO:0000313" key="12">
    <source>
        <dbReference type="EMBL" id="MEE2566674.1"/>
    </source>
</evidence>
<gene>
    <name evidence="12" type="ORF">V0U35_08280</name>
</gene>
<evidence type="ECO:0000313" key="13">
    <source>
        <dbReference type="Proteomes" id="UP001310692"/>
    </source>
</evidence>
<evidence type="ECO:0000259" key="11">
    <source>
        <dbReference type="PROSITE" id="PS51177"/>
    </source>
</evidence>
<dbReference type="PROSITE" id="PS51177">
    <property type="entry name" value="LUMAZINE_BIND"/>
    <property type="match status" value="2"/>
</dbReference>